<gene>
    <name evidence="2" type="ORF">EGW08_012029</name>
</gene>
<evidence type="ECO:0000313" key="3">
    <source>
        <dbReference type="Proteomes" id="UP000271974"/>
    </source>
</evidence>
<dbReference type="Proteomes" id="UP000271974">
    <property type="component" value="Unassembled WGS sequence"/>
</dbReference>
<keyword evidence="3" id="KW-1185">Reference proteome</keyword>
<feature type="region of interest" description="Disordered" evidence="1">
    <location>
        <begin position="449"/>
        <end position="498"/>
    </location>
</feature>
<accession>A0A3S1B582</accession>
<evidence type="ECO:0000313" key="2">
    <source>
        <dbReference type="EMBL" id="RUS80204.1"/>
    </source>
</evidence>
<sequence length="498" mass="55629">MESTNQRYATFLRQWKKRHNYNHFRNEYRKYEHLPRIKGRKDQHCHIGSYHEKVENRALHGITKLQPLPQSVTLKPGKLSAASSVSSKLAELPHGNTEVSDFSNIPSGLSNYRETKGQKINLYRDAETEALINHKRNIAIPPIDEVHTVKNKPSTVSDPVLSSAELADLEFWLLFGESAQSTASHFSYALLARIDQMSEVPIGNGRKSRTVKTNIHHKVFPTGQRDIIQSKLNHERSCRPPETRTIFNRQSNSMKPKRNENCVYWNHNSDCADRYRLHILKYMKKTNNSLSSGQKITTVDELPRTSCDKSFENSMPKYAPVDLDDNNKSPSDETGGICFNSKDITLQKVKNGGTSPFGDGRDCTSQKEFKRVAKKTSDLLQTSKVHLNTSKNNSDKKSVNQMVSAASVVALASSASTKPGHEQPDSQACLPSAGSSVTVYLPRCPLESGTGSNASVGGDAGLQKVGYGQERAGSNGKSKQRNDVEHCNDTRFRRETKL</sequence>
<reference evidence="2 3" key="1">
    <citation type="submission" date="2019-01" db="EMBL/GenBank/DDBJ databases">
        <title>A draft genome assembly of the solar-powered sea slug Elysia chlorotica.</title>
        <authorList>
            <person name="Cai H."/>
            <person name="Li Q."/>
            <person name="Fang X."/>
            <person name="Li J."/>
            <person name="Curtis N.E."/>
            <person name="Altenburger A."/>
            <person name="Shibata T."/>
            <person name="Feng M."/>
            <person name="Maeda T."/>
            <person name="Schwartz J.A."/>
            <person name="Shigenobu S."/>
            <person name="Lundholm N."/>
            <person name="Nishiyama T."/>
            <person name="Yang H."/>
            <person name="Hasebe M."/>
            <person name="Li S."/>
            <person name="Pierce S.K."/>
            <person name="Wang J."/>
        </authorList>
    </citation>
    <scope>NUCLEOTIDE SEQUENCE [LARGE SCALE GENOMIC DNA]</scope>
    <source>
        <strain evidence="2">EC2010</strain>
        <tissue evidence="2">Whole organism of an adult</tissue>
    </source>
</reference>
<dbReference type="EMBL" id="RQTK01000405">
    <property type="protein sequence ID" value="RUS80204.1"/>
    <property type="molecule type" value="Genomic_DNA"/>
</dbReference>
<name>A0A3S1B582_ELYCH</name>
<feature type="region of interest" description="Disordered" evidence="1">
    <location>
        <begin position="310"/>
        <end position="336"/>
    </location>
</feature>
<proteinExistence type="predicted"/>
<evidence type="ECO:0000256" key="1">
    <source>
        <dbReference type="SAM" id="MobiDB-lite"/>
    </source>
</evidence>
<protein>
    <submittedName>
        <fullName evidence="2">Uncharacterized protein</fullName>
    </submittedName>
</protein>
<dbReference type="AlphaFoldDB" id="A0A3S1B582"/>
<dbReference type="OrthoDB" id="10610782at2759"/>
<organism evidence="2 3">
    <name type="scientific">Elysia chlorotica</name>
    <name type="common">Eastern emerald elysia</name>
    <name type="synonym">Sea slug</name>
    <dbReference type="NCBI Taxonomy" id="188477"/>
    <lineage>
        <taxon>Eukaryota</taxon>
        <taxon>Metazoa</taxon>
        <taxon>Spiralia</taxon>
        <taxon>Lophotrochozoa</taxon>
        <taxon>Mollusca</taxon>
        <taxon>Gastropoda</taxon>
        <taxon>Heterobranchia</taxon>
        <taxon>Euthyneura</taxon>
        <taxon>Panpulmonata</taxon>
        <taxon>Sacoglossa</taxon>
        <taxon>Placobranchoidea</taxon>
        <taxon>Plakobranchidae</taxon>
        <taxon>Elysia</taxon>
    </lineage>
</organism>
<feature type="compositionally biased region" description="Basic and acidic residues" evidence="1">
    <location>
        <begin position="480"/>
        <end position="498"/>
    </location>
</feature>
<comment type="caution">
    <text evidence="2">The sequence shown here is derived from an EMBL/GenBank/DDBJ whole genome shotgun (WGS) entry which is preliminary data.</text>
</comment>